<evidence type="ECO:0000313" key="2">
    <source>
        <dbReference type="Proteomes" id="UP001060215"/>
    </source>
</evidence>
<comment type="caution">
    <text evidence="1">The sequence shown here is derived from an EMBL/GenBank/DDBJ whole genome shotgun (WGS) entry which is preliminary data.</text>
</comment>
<evidence type="ECO:0000313" key="1">
    <source>
        <dbReference type="EMBL" id="KAI8003141.1"/>
    </source>
</evidence>
<dbReference type="Proteomes" id="UP001060215">
    <property type="component" value="Chromosome 9"/>
</dbReference>
<accession>A0ACC0GSQ8</accession>
<gene>
    <name evidence="1" type="ORF">LOK49_LG08G00075</name>
</gene>
<keyword evidence="2" id="KW-1185">Reference proteome</keyword>
<reference evidence="1 2" key="1">
    <citation type="journal article" date="2022" name="Plant J.">
        <title>Chromosome-level genome of Camellia lanceoleosa provides a valuable resource for understanding genome evolution and self-incompatibility.</title>
        <authorList>
            <person name="Gong W."/>
            <person name="Xiao S."/>
            <person name="Wang L."/>
            <person name="Liao Z."/>
            <person name="Chang Y."/>
            <person name="Mo W."/>
            <person name="Hu G."/>
            <person name="Li W."/>
            <person name="Zhao G."/>
            <person name="Zhu H."/>
            <person name="Hu X."/>
            <person name="Ji K."/>
            <person name="Xiang X."/>
            <person name="Song Q."/>
            <person name="Yuan D."/>
            <person name="Jin S."/>
            <person name="Zhang L."/>
        </authorList>
    </citation>
    <scope>NUCLEOTIDE SEQUENCE [LARGE SCALE GENOMIC DNA]</scope>
    <source>
        <strain evidence="1">SQ_2022a</strain>
    </source>
</reference>
<sequence length="91" mass="10886">MLSISSWKNRFCLSIGHVLQCHHSQIIVFNDCRERWVAKELPMPYCGSYFCCELRFLCHLEWSRYNGSSAESDCQICFLVWNYLWHLCDNI</sequence>
<proteinExistence type="predicted"/>
<organism evidence="1 2">
    <name type="scientific">Camellia lanceoleosa</name>
    <dbReference type="NCBI Taxonomy" id="1840588"/>
    <lineage>
        <taxon>Eukaryota</taxon>
        <taxon>Viridiplantae</taxon>
        <taxon>Streptophyta</taxon>
        <taxon>Embryophyta</taxon>
        <taxon>Tracheophyta</taxon>
        <taxon>Spermatophyta</taxon>
        <taxon>Magnoliopsida</taxon>
        <taxon>eudicotyledons</taxon>
        <taxon>Gunneridae</taxon>
        <taxon>Pentapetalae</taxon>
        <taxon>asterids</taxon>
        <taxon>Ericales</taxon>
        <taxon>Theaceae</taxon>
        <taxon>Camellia</taxon>
    </lineage>
</organism>
<protein>
    <submittedName>
        <fullName evidence="1">Uncharacterized protein</fullName>
    </submittedName>
</protein>
<name>A0ACC0GSQ8_9ERIC</name>
<dbReference type="EMBL" id="CM045766">
    <property type="protein sequence ID" value="KAI8003141.1"/>
    <property type="molecule type" value="Genomic_DNA"/>
</dbReference>